<sequence>MNADDDHRTPLKDRLSLGAICLLIVGLPISVLILMNLLGVFVGRVIVIVQHYFAA</sequence>
<dbReference type="EMBL" id="SJPW01000003">
    <property type="protein sequence ID" value="TWU56986.1"/>
    <property type="molecule type" value="Genomic_DNA"/>
</dbReference>
<name>A0A5C6F9Y3_9BACT</name>
<protein>
    <submittedName>
        <fullName evidence="2">Uncharacterized protein</fullName>
    </submittedName>
</protein>
<keyword evidence="1" id="KW-0812">Transmembrane</keyword>
<evidence type="ECO:0000313" key="3">
    <source>
        <dbReference type="Proteomes" id="UP000318288"/>
    </source>
</evidence>
<dbReference type="RefSeq" id="WP_186775543.1">
    <property type="nucleotide sequence ID" value="NZ_SJPW01000003.1"/>
</dbReference>
<proteinExistence type="predicted"/>
<accession>A0A5C6F9Y3</accession>
<organism evidence="2 3">
    <name type="scientific">Rubripirellula tenax</name>
    <dbReference type="NCBI Taxonomy" id="2528015"/>
    <lineage>
        <taxon>Bacteria</taxon>
        <taxon>Pseudomonadati</taxon>
        <taxon>Planctomycetota</taxon>
        <taxon>Planctomycetia</taxon>
        <taxon>Pirellulales</taxon>
        <taxon>Pirellulaceae</taxon>
        <taxon>Rubripirellula</taxon>
    </lineage>
</organism>
<dbReference type="Proteomes" id="UP000318288">
    <property type="component" value="Unassembled WGS sequence"/>
</dbReference>
<feature type="transmembrane region" description="Helical" evidence="1">
    <location>
        <begin position="15"/>
        <end position="42"/>
    </location>
</feature>
<comment type="caution">
    <text evidence="2">The sequence shown here is derived from an EMBL/GenBank/DDBJ whole genome shotgun (WGS) entry which is preliminary data.</text>
</comment>
<gene>
    <name evidence="2" type="ORF">Poly51_29060</name>
</gene>
<reference evidence="2 3" key="1">
    <citation type="submission" date="2019-02" db="EMBL/GenBank/DDBJ databases">
        <title>Deep-cultivation of Planctomycetes and their phenomic and genomic characterization uncovers novel biology.</title>
        <authorList>
            <person name="Wiegand S."/>
            <person name="Jogler M."/>
            <person name="Boedeker C."/>
            <person name="Pinto D."/>
            <person name="Vollmers J."/>
            <person name="Rivas-Marin E."/>
            <person name="Kohn T."/>
            <person name="Peeters S.H."/>
            <person name="Heuer A."/>
            <person name="Rast P."/>
            <person name="Oberbeckmann S."/>
            <person name="Bunk B."/>
            <person name="Jeske O."/>
            <person name="Meyerdierks A."/>
            <person name="Storesund J.E."/>
            <person name="Kallscheuer N."/>
            <person name="Luecker S."/>
            <person name="Lage O.M."/>
            <person name="Pohl T."/>
            <person name="Merkel B.J."/>
            <person name="Hornburger P."/>
            <person name="Mueller R.-W."/>
            <person name="Bruemmer F."/>
            <person name="Labrenz M."/>
            <person name="Spormann A.M."/>
            <person name="Op Den Camp H."/>
            <person name="Overmann J."/>
            <person name="Amann R."/>
            <person name="Jetten M.S.M."/>
            <person name="Mascher T."/>
            <person name="Medema M.H."/>
            <person name="Devos D.P."/>
            <person name="Kaster A.-K."/>
            <person name="Ovreas L."/>
            <person name="Rohde M."/>
            <person name="Galperin M.Y."/>
            <person name="Jogler C."/>
        </authorList>
    </citation>
    <scope>NUCLEOTIDE SEQUENCE [LARGE SCALE GENOMIC DNA]</scope>
    <source>
        <strain evidence="2 3">Poly51</strain>
    </source>
</reference>
<evidence type="ECO:0000256" key="1">
    <source>
        <dbReference type="SAM" id="Phobius"/>
    </source>
</evidence>
<keyword evidence="1" id="KW-0472">Membrane</keyword>
<evidence type="ECO:0000313" key="2">
    <source>
        <dbReference type="EMBL" id="TWU56986.1"/>
    </source>
</evidence>
<keyword evidence="3" id="KW-1185">Reference proteome</keyword>
<keyword evidence="1" id="KW-1133">Transmembrane helix</keyword>
<dbReference type="AlphaFoldDB" id="A0A5C6F9Y3"/>